<name>A0A9P4UBD5_9PLEO</name>
<organism evidence="2 3">
    <name type="scientific">Karstenula rhodostoma CBS 690.94</name>
    <dbReference type="NCBI Taxonomy" id="1392251"/>
    <lineage>
        <taxon>Eukaryota</taxon>
        <taxon>Fungi</taxon>
        <taxon>Dikarya</taxon>
        <taxon>Ascomycota</taxon>
        <taxon>Pezizomycotina</taxon>
        <taxon>Dothideomycetes</taxon>
        <taxon>Pleosporomycetidae</taxon>
        <taxon>Pleosporales</taxon>
        <taxon>Massarineae</taxon>
        <taxon>Didymosphaeriaceae</taxon>
        <taxon>Karstenula</taxon>
    </lineage>
</organism>
<dbReference type="EMBL" id="MU001501">
    <property type="protein sequence ID" value="KAF2444125.1"/>
    <property type="molecule type" value="Genomic_DNA"/>
</dbReference>
<feature type="compositionally biased region" description="Low complexity" evidence="1">
    <location>
        <begin position="91"/>
        <end position="100"/>
    </location>
</feature>
<proteinExistence type="predicted"/>
<feature type="compositionally biased region" description="Basic and acidic residues" evidence="1">
    <location>
        <begin position="114"/>
        <end position="123"/>
    </location>
</feature>
<feature type="region of interest" description="Disordered" evidence="1">
    <location>
        <begin position="1"/>
        <end position="220"/>
    </location>
</feature>
<protein>
    <submittedName>
        <fullName evidence="2">Uncharacterized protein</fullName>
    </submittedName>
</protein>
<keyword evidence="3" id="KW-1185">Reference proteome</keyword>
<reference evidence="2" key="1">
    <citation type="journal article" date="2020" name="Stud. Mycol.">
        <title>101 Dothideomycetes genomes: a test case for predicting lifestyles and emergence of pathogens.</title>
        <authorList>
            <person name="Haridas S."/>
            <person name="Albert R."/>
            <person name="Binder M."/>
            <person name="Bloem J."/>
            <person name="Labutti K."/>
            <person name="Salamov A."/>
            <person name="Andreopoulos B."/>
            <person name="Baker S."/>
            <person name="Barry K."/>
            <person name="Bills G."/>
            <person name="Bluhm B."/>
            <person name="Cannon C."/>
            <person name="Castanera R."/>
            <person name="Culley D."/>
            <person name="Daum C."/>
            <person name="Ezra D."/>
            <person name="Gonzalez J."/>
            <person name="Henrissat B."/>
            <person name="Kuo A."/>
            <person name="Liang C."/>
            <person name="Lipzen A."/>
            <person name="Lutzoni F."/>
            <person name="Magnuson J."/>
            <person name="Mondo S."/>
            <person name="Nolan M."/>
            <person name="Ohm R."/>
            <person name="Pangilinan J."/>
            <person name="Park H.-J."/>
            <person name="Ramirez L."/>
            <person name="Alfaro M."/>
            <person name="Sun H."/>
            <person name="Tritt A."/>
            <person name="Yoshinaga Y."/>
            <person name="Zwiers L.-H."/>
            <person name="Turgeon B."/>
            <person name="Goodwin S."/>
            <person name="Spatafora J."/>
            <person name="Crous P."/>
            <person name="Grigoriev I."/>
        </authorList>
    </citation>
    <scope>NUCLEOTIDE SEQUENCE</scope>
    <source>
        <strain evidence="2">CBS 690.94</strain>
    </source>
</reference>
<dbReference type="AlphaFoldDB" id="A0A9P4UBD5"/>
<accession>A0A9P4UBD5</accession>
<feature type="compositionally biased region" description="Basic and acidic residues" evidence="1">
    <location>
        <begin position="56"/>
        <end position="67"/>
    </location>
</feature>
<dbReference type="OrthoDB" id="10479389at2759"/>
<feature type="compositionally biased region" description="Low complexity" evidence="1">
    <location>
        <begin position="172"/>
        <end position="184"/>
    </location>
</feature>
<dbReference type="Proteomes" id="UP000799764">
    <property type="component" value="Unassembled WGS sequence"/>
</dbReference>
<comment type="caution">
    <text evidence="2">The sequence shown here is derived from an EMBL/GenBank/DDBJ whole genome shotgun (WGS) entry which is preliminary data.</text>
</comment>
<evidence type="ECO:0000313" key="3">
    <source>
        <dbReference type="Proteomes" id="UP000799764"/>
    </source>
</evidence>
<feature type="compositionally biased region" description="Basic and acidic residues" evidence="1">
    <location>
        <begin position="200"/>
        <end position="211"/>
    </location>
</feature>
<feature type="compositionally biased region" description="Polar residues" evidence="1">
    <location>
        <begin position="151"/>
        <end position="161"/>
    </location>
</feature>
<sequence>MFQKLLEPFKMSCSRPHHDTRATPAANKKRDASPHGKEGSKHHPQAEDDEADDAVQDEKNVKLRAQPEDTEDDEAEGAPVKQKRDKHRAQADNNPPQAAPLKWNRVRVAARPDASPRKGERIRKATKQADGMVNFEHPNKKKPTILVDNAAQPTLPSNADENTAPPQPHPQPTTAVKKTTAKNKSPTPEVKFPGLTKYAARKEAQAQKEEQTPEEIEAEVTKRTARMADRIASLLKKNQELWLESQAVAEEFLGYAAYVGDEDDEREARARFDGVRKRKIEGERYEWPVAKRVREGGAED</sequence>
<evidence type="ECO:0000313" key="2">
    <source>
        <dbReference type="EMBL" id="KAF2444125.1"/>
    </source>
</evidence>
<evidence type="ECO:0000256" key="1">
    <source>
        <dbReference type="SAM" id="MobiDB-lite"/>
    </source>
</evidence>
<gene>
    <name evidence="2" type="ORF">P171DRAFT_494332</name>
</gene>
<feature type="compositionally biased region" description="Basic and acidic residues" evidence="1">
    <location>
        <begin position="28"/>
        <end position="46"/>
    </location>
</feature>